<feature type="transmembrane region" description="Helical" evidence="2">
    <location>
        <begin position="152"/>
        <end position="173"/>
    </location>
</feature>
<keyword evidence="2" id="KW-0472">Membrane</keyword>
<evidence type="ECO:0000313" key="3">
    <source>
        <dbReference type="EMBL" id="MDP5185007.1"/>
    </source>
</evidence>
<feature type="transmembrane region" description="Helical" evidence="2">
    <location>
        <begin position="185"/>
        <end position="205"/>
    </location>
</feature>
<evidence type="ECO:0000256" key="2">
    <source>
        <dbReference type="SAM" id="Phobius"/>
    </source>
</evidence>
<feature type="compositionally biased region" description="Low complexity" evidence="1">
    <location>
        <begin position="50"/>
        <end position="107"/>
    </location>
</feature>
<evidence type="ECO:0000313" key="4">
    <source>
        <dbReference type="Proteomes" id="UP001233673"/>
    </source>
</evidence>
<feature type="region of interest" description="Disordered" evidence="1">
    <location>
        <begin position="1"/>
        <end position="113"/>
    </location>
</feature>
<name>A0ABT9IIF8_9ACTN</name>
<accession>A0ABT9IIF8</accession>
<keyword evidence="2" id="KW-0812">Transmembrane</keyword>
<feature type="transmembrane region" description="Helical" evidence="2">
    <location>
        <begin position="119"/>
        <end position="140"/>
    </location>
</feature>
<proteinExistence type="predicted"/>
<sequence>MSTPSEQQTPTTGAGPAQSSTQEIPVPAPASGGPTTVQQLPPPSAPVRPPAAQAGPATAPGGSTAVQPGPVPAPTGAAQPTGPVDFVPGLPGLGAPAAPPAAADGPAEQPRARRDRTPLVGAGLVALALVLLELGLSLRFGTESAWSAIPLWSAFATACTLLGLAAFAGALGAGRRLGARTGWRIAAGGLTGLAVFWMLVVLPGAGTDRGFLLTAALGALGGALWLATGREDRSTEGGAPSRG</sequence>
<protein>
    <recommendedName>
        <fullName evidence="5">Integral membrane protein</fullName>
    </recommendedName>
</protein>
<dbReference type="EMBL" id="JASNFN010000035">
    <property type="protein sequence ID" value="MDP5185007.1"/>
    <property type="molecule type" value="Genomic_DNA"/>
</dbReference>
<evidence type="ECO:0000256" key="1">
    <source>
        <dbReference type="SAM" id="MobiDB-lite"/>
    </source>
</evidence>
<comment type="caution">
    <text evidence="3">The sequence shown here is derived from an EMBL/GenBank/DDBJ whole genome shotgun (WGS) entry which is preliminary data.</text>
</comment>
<reference evidence="4" key="1">
    <citation type="submission" date="2023-05" db="EMBL/GenBank/DDBJ databases">
        <title>Draft genome of Pseudofrankia sp. BMG5.37.</title>
        <authorList>
            <person name="Gtari M."/>
            <person name="Ghodhbane F."/>
            <person name="Sbissi I."/>
        </authorList>
    </citation>
    <scope>NUCLEOTIDE SEQUENCE [LARGE SCALE GENOMIC DNA]</scope>
    <source>
        <strain evidence="4">BMG 814</strain>
    </source>
</reference>
<keyword evidence="2" id="KW-1133">Transmembrane helix</keyword>
<evidence type="ECO:0008006" key="5">
    <source>
        <dbReference type="Google" id="ProtNLM"/>
    </source>
</evidence>
<gene>
    <name evidence="3" type="ORF">QOZ88_20425</name>
</gene>
<dbReference type="Proteomes" id="UP001233673">
    <property type="component" value="Unassembled WGS sequence"/>
</dbReference>
<feature type="transmembrane region" description="Helical" evidence="2">
    <location>
        <begin position="211"/>
        <end position="228"/>
    </location>
</feature>
<feature type="compositionally biased region" description="Pro residues" evidence="1">
    <location>
        <begin position="40"/>
        <end position="49"/>
    </location>
</feature>
<organism evidence="3 4">
    <name type="scientific">Blastococcus carthaginiensis</name>
    <dbReference type="NCBI Taxonomy" id="3050034"/>
    <lineage>
        <taxon>Bacteria</taxon>
        <taxon>Bacillati</taxon>
        <taxon>Actinomycetota</taxon>
        <taxon>Actinomycetes</taxon>
        <taxon>Geodermatophilales</taxon>
        <taxon>Geodermatophilaceae</taxon>
        <taxon>Blastococcus</taxon>
    </lineage>
</organism>
<keyword evidence="4" id="KW-1185">Reference proteome</keyword>
<feature type="compositionally biased region" description="Polar residues" evidence="1">
    <location>
        <begin position="1"/>
        <end position="23"/>
    </location>
</feature>
<dbReference type="RefSeq" id="WP_306001543.1">
    <property type="nucleotide sequence ID" value="NZ_JASNFN010000035.1"/>
</dbReference>